<organism evidence="4 6">
    <name type="scientific">Neospora caninum (strain Liverpool)</name>
    <dbReference type="NCBI Taxonomy" id="572307"/>
    <lineage>
        <taxon>Eukaryota</taxon>
        <taxon>Sar</taxon>
        <taxon>Alveolata</taxon>
        <taxon>Apicomplexa</taxon>
        <taxon>Conoidasida</taxon>
        <taxon>Coccidia</taxon>
        <taxon>Eucoccidiorida</taxon>
        <taxon>Eimeriorina</taxon>
        <taxon>Sarcocystidae</taxon>
        <taxon>Neospora</taxon>
    </lineage>
</organism>
<reference evidence="5" key="4">
    <citation type="journal article" date="2015" name="PLoS ONE">
        <title>Comprehensive Evaluation of Toxoplasma gondii VEG and Neospora caninum LIV Genomes with Tachyzoite Stage Transcriptome and Proteome Defines Novel Transcript Features.</title>
        <authorList>
            <person name="Ramaprasad A."/>
            <person name="Mourier T."/>
            <person name="Naeem R."/>
            <person name="Malas T.B."/>
            <person name="Moussa E."/>
            <person name="Panigrahi A."/>
            <person name="Vermont S.J."/>
            <person name="Otto T.D."/>
            <person name="Wastling J."/>
            <person name="Pain A."/>
        </authorList>
    </citation>
    <scope>NUCLEOTIDE SEQUENCE</scope>
    <source>
        <strain evidence="5">Liverpool</strain>
    </source>
</reference>
<evidence type="ECO:0008006" key="7">
    <source>
        <dbReference type="Google" id="ProtNLM"/>
    </source>
</evidence>
<reference evidence="6" key="3">
    <citation type="journal article" date="2012" name="PLoS Pathog.">
        <title>Comparative genomics of the apicomplexan parasites Toxoplasma gondii and Neospora caninum: Coccidia differing in host range and transmission strategy.</title>
        <authorList>
            <person name="Reid A.J."/>
            <person name="Vermont S.J."/>
            <person name="Cotton J.A."/>
            <person name="Harris D."/>
            <person name="Hill-Cawthorne G.A."/>
            <person name="Konen-Waisman S."/>
            <person name="Latham S.M."/>
            <person name="Mourier T."/>
            <person name="Norton R."/>
            <person name="Quail M.A."/>
            <person name="Sanders M."/>
            <person name="Shanmugam D."/>
            <person name="Sohal A."/>
            <person name="Wasmuth J.D."/>
            <person name="Brunk B."/>
            <person name="Grigg M.E."/>
            <person name="Howard J.C."/>
            <person name="Parkinson J."/>
            <person name="Roos D.S."/>
            <person name="Trees A.J."/>
            <person name="Berriman M."/>
            <person name="Pain A."/>
            <person name="Wastling J.M."/>
        </authorList>
    </citation>
    <scope>NUCLEOTIDE SEQUENCE [LARGE SCALE GENOMIC DNA]</scope>
    <source>
        <strain evidence="6">Liverpool</strain>
    </source>
</reference>
<sequence length="1379" mass="152491">MCTELQLSAAEQRIDDLKIYAASLPTHGDLQSTLAYTDRSAQEVRSTLLEACGKLQNECESRASLERRIKKCEETVKKREDALTRVIHNQNSKLDNAIQKQWQAIKNLEELVRSVQNESGVHPSCGDRTNTFLISCSPVVLRPTLTSPAQKHAAPPGNRHLESNPPAVDASREGSCTPPLPVSPAGCPKPRTGEHEATEAGLGFLLSKRRPGCRAFSASCPNLRSLHRSRCARSTSPCIVFHGTDFCNSPGVSLCSRTCCRNDPQANGREHFLCGREALPPMRETHHHAVVSTCKIREEHDEALQNLRQRILKTQQDELITQNEPGVDGNSLAHLNQVKSIRNGKVDSSTLDVAPKQLAANDASLGAQHPAARVNSQRSAAADRKIVGYLKQVTKHLVPLHEFEKLEAEFGTCTRKLREAMARLEEKHLVLSRTLQSNVRVQLSSISKALQKECLRAHAVPLRSLQHQCRTLACDVGELKCIIQPFPHRERRSEDHSPLASKSSRDVVAATQPETSGVTTRLLRKTSDGVSTCLWSVDSPAPLSEEERHDVEPGSGRNRTRRPPVKQQNVSSAVSRDKQYPTFRGGRQLLTRKSLIAPRIEETPVTFPCVVQQVVRLQGRLKRTEDRMHELQRAHESCVAALEERRSETAELQVALEATGNKFAQELTACRTDIMQAASSDQARALRGVQQLLAETMGKCLRAHCQNQSEMLIKLYRFQKVAEERSARYAQELKHVEEELAHLKTLGDRVAKQCEEAIAKTERVCDETLTQQEDRQMTQNQMHRDQQQLQRSLRQLAEECRGDSHHLKAEQIHTRTELQAALVDFRILREEQHDQRAQLKQLHERCTAVAPFEGTVAKLALEVERLKAERQELRFVETRRLQERIEYLELSVEELLNLSLPAQSRRSAVEALKAYSAFISSPNKGPLPELFKRGQVAKRQICKQPEQRHSLEQLRAAEASRQVLPATGRGQATANDAICSKTGVGRWIWRSGTRCSAPEGVRNMCLKALAFLKLNRQGTTDGNRSAGDSASTCTPLSGRCHDLMVCGKGSHVHESESSGATARAPVCGANSEEDEARVSFVVWNGEAMNNCLEMFHWQQGTQFVDILSPGLYEVVVGIFGHVTSSHWKCDSATSDESPRTKETSFVQREACAASEASIGGRPADQIPRAFHGESQRRCSGVFLVINETCVIKASASVVEINNLCAPQFIAPNMVKGGSQAAKLPHGRQADEPRRSACLSPNKNAFLRGKTRLDSCDIYSDWSTSAATREGDSTAVGTCDENSRPLEGVSSSTGRKLVGGPTEPVLVPDVLHTFLLLPAKARVAVAIADVPVCGHPSDETRQNLEGSFFRGEASRQGCSSADSRLHPLVNGAGFLTLRKL</sequence>
<reference evidence="4" key="1">
    <citation type="submission" date="2011-02" db="EMBL/GenBank/DDBJ databases">
        <authorList>
            <person name="Aslett M."/>
        </authorList>
    </citation>
    <scope>NUCLEOTIDE SEQUENCE</scope>
    <source>
        <strain evidence="4">Liverpool</strain>
    </source>
</reference>
<dbReference type="RefSeq" id="XP_003885626.1">
    <property type="nucleotide sequence ID" value="XM_003885577.1"/>
</dbReference>
<evidence type="ECO:0000256" key="2">
    <source>
        <dbReference type="SAM" id="Coils"/>
    </source>
</evidence>
<dbReference type="OMA" id="QIHTRTE"/>
<feature type="region of interest" description="Disordered" evidence="3">
    <location>
        <begin position="147"/>
        <end position="181"/>
    </location>
</feature>
<evidence type="ECO:0000313" key="5">
    <source>
        <dbReference type="EMBL" id="CEL70340.1"/>
    </source>
</evidence>
<dbReference type="EMBL" id="FR823392">
    <property type="protein sequence ID" value="CBZ55598.1"/>
    <property type="molecule type" value="Genomic_DNA"/>
</dbReference>
<dbReference type="Proteomes" id="UP000007494">
    <property type="component" value="Chromosome XI"/>
</dbReference>
<evidence type="ECO:0000256" key="1">
    <source>
        <dbReference type="ARBA" id="ARBA00023054"/>
    </source>
</evidence>
<accession>F0VPF2</accession>
<evidence type="ECO:0000313" key="6">
    <source>
        <dbReference type="Proteomes" id="UP000007494"/>
    </source>
</evidence>
<feature type="region of interest" description="Disordered" evidence="3">
    <location>
        <begin position="1269"/>
        <end position="1294"/>
    </location>
</feature>
<keyword evidence="1 2" id="KW-0175">Coiled coil</keyword>
<dbReference type="eggNOG" id="ENOG502QZ9U">
    <property type="taxonomic scope" value="Eukaryota"/>
</dbReference>
<dbReference type="GeneID" id="13441011"/>
<dbReference type="VEuPathDB" id="ToxoDB:NCLIV_060230"/>
<protein>
    <recommendedName>
        <fullName evidence="7">Myosin heavy chain</fullName>
    </recommendedName>
</protein>
<feature type="coiled-coil region" evidence="2">
    <location>
        <begin position="856"/>
        <end position="898"/>
    </location>
</feature>
<evidence type="ECO:0000313" key="4">
    <source>
        <dbReference type="EMBL" id="CBZ55598.1"/>
    </source>
</evidence>
<evidence type="ECO:0000256" key="3">
    <source>
        <dbReference type="SAM" id="MobiDB-lite"/>
    </source>
</evidence>
<gene>
    <name evidence="5" type="ORF">BN1204_060230</name>
    <name evidence="4" type="ORF">NCLIV_060230</name>
</gene>
<name>F0VPF2_NEOCL</name>
<proteinExistence type="predicted"/>
<keyword evidence="6" id="KW-1185">Reference proteome</keyword>
<dbReference type="PANTHER" id="PTHR23160:SF19">
    <property type="entry name" value="MYOSIN HEAVY CHAIN-RELATED PROTEIN"/>
    <property type="match status" value="1"/>
</dbReference>
<dbReference type="PANTHER" id="PTHR23160">
    <property type="entry name" value="SYNAPTONEMAL COMPLEX PROTEIN-RELATED"/>
    <property type="match status" value="1"/>
</dbReference>
<feature type="coiled-coil region" evidence="2">
    <location>
        <begin position="55"/>
        <end position="82"/>
    </location>
</feature>
<feature type="region of interest" description="Disordered" evidence="3">
    <location>
        <begin position="490"/>
        <end position="518"/>
    </location>
</feature>
<feature type="region of interest" description="Disordered" evidence="3">
    <location>
        <begin position="541"/>
        <end position="584"/>
    </location>
</feature>
<dbReference type="InParanoid" id="F0VPF2"/>
<dbReference type="OrthoDB" id="10384848at2759"/>
<reference evidence="4" key="2">
    <citation type="submission" date="2011-03" db="EMBL/GenBank/DDBJ databases">
        <title>Comparative genomics and transcriptomics of Neospora caninum and Toxoplasma gondii.</title>
        <authorList>
            <person name="Reid A.J."/>
            <person name="Sohal A."/>
            <person name="Harris D."/>
            <person name="Quail M."/>
            <person name="Sanders M."/>
            <person name="Berriman M."/>
            <person name="Wastling J.M."/>
            <person name="Pain A."/>
        </authorList>
    </citation>
    <scope>NUCLEOTIDE SEQUENCE</scope>
    <source>
        <strain evidence="4">Liverpool</strain>
    </source>
</reference>
<dbReference type="EMBL" id="LN714486">
    <property type="protein sequence ID" value="CEL70340.1"/>
    <property type="molecule type" value="Genomic_DNA"/>
</dbReference>
<feature type="coiled-coil region" evidence="2">
    <location>
        <begin position="719"/>
        <end position="746"/>
    </location>
</feature>